<evidence type="ECO:0000313" key="2">
    <source>
        <dbReference type="Proteomes" id="UP000192380"/>
    </source>
</evidence>
<accession>A0ABM6K4P7</accession>
<organism evidence="1 2">
    <name type="scientific">Pantoea stewartii subsp. stewartii DC283</name>
    <dbReference type="NCBI Taxonomy" id="660596"/>
    <lineage>
        <taxon>Bacteria</taxon>
        <taxon>Pseudomonadati</taxon>
        <taxon>Pseudomonadota</taxon>
        <taxon>Gammaproteobacteria</taxon>
        <taxon>Enterobacterales</taxon>
        <taxon>Erwiniaceae</taxon>
        <taxon>Pantoea</taxon>
    </lineage>
</organism>
<sequence length="175" mass="19595">MLMSKAEYARYRGVSRQTVYDWVAKGAVVLSGSKIDVTATESQKNYPVPGESETKTWPHRTLEMTWGEFWSAVKANDGKIPAPASDDEIKQRVLDAADELNCEVQFLEDGGIWIGDGEAEHYFNVYGLRENAENAITMLRHEVCYAAEVCGDDLDDWSEAGIRALSEWAKQPKEA</sequence>
<dbReference type="RefSeq" id="WP_044241794.1">
    <property type="nucleotide sequence ID" value="NZ_AHIE01000008.1"/>
</dbReference>
<proteinExistence type="predicted"/>
<gene>
    <name evidence="1" type="ORF">DSJ_10110</name>
</gene>
<name>A0ABM6K4P7_PANSE</name>
<dbReference type="EMBL" id="CP017581">
    <property type="protein sequence ID" value="ARF49659.1"/>
    <property type="molecule type" value="Genomic_DNA"/>
</dbReference>
<reference evidence="1 2" key="1">
    <citation type="submission" date="2016-10" db="EMBL/GenBank/DDBJ databases">
        <title>Complete Genome Assembly of Pantoea stewartii subsp. stewartii DC283, a Corn Pathogen.</title>
        <authorList>
            <person name="Duong D.A."/>
            <person name="Stevens A.M."/>
            <person name="Jensen R.V."/>
        </authorList>
    </citation>
    <scope>NUCLEOTIDE SEQUENCE [LARGE SCALE GENOMIC DNA]</scope>
    <source>
        <strain evidence="1 2">DC283</strain>
    </source>
</reference>
<dbReference type="Proteomes" id="UP000192380">
    <property type="component" value="Chromosome"/>
</dbReference>
<evidence type="ECO:0000313" key="1">
    <source>
        <dbReference type="EMBL" id="ARF49659.1"/>
    </source>
</evidence>
<keyword evidence="2" id="KW-1185">Reference proteome</keyword>
<protein>
    <submittedName>
        <fullName evidence="1">Repressor</fullName>
    </submittedName>
</protein>